<gene>
    <name evidence="4" type="ORF">DI555_04740</name>
</gene>
<evidence type="ECO:0000259" key="2">
    <source>
        <dbReference type="Pfam" id="PF01301"/>
    </source>
</evidence>
<dbReference type="EMBL" id="QFPX01000003">
    <property type="protein sequence ID" value="PZQ56655.1"/>
    <property type="molecule type" value="Genomic_DNA"/>
</dbReference>
<proteinExistence type="predicted"/>
<evidence type="ECO:0008006" key="6">
    <source>
        <dbReference type="Google" id="ProtNLM"/>
    </source>
</evidence>
<evidence type="ECO:0000259" key="3">
    <source>
        <dbReference type="Pfam" id="PF18120"/>
    </source>
</evidence>
<dbReference type="SUPFAM" id="SSF51445">
    <property type="entry name" value="(Trans)glycosidases"/>
    <property type="match status" value="1"/>
</dbReference>
<dbReference type="Pfam" id="PF18120">
    <property type="entry name" value="DUF5597"/>
    <property type="match status" value="1"/>
</dbReference>
<protein>
    <recommendedName>
        <fullName evidence="6">Beta-galactosidase</fullName>
    </recommendedName>
</protein>
<dbReference type="FunFam" id="3.20.20.80:FF:000135">
    <property type="entry name" value="Beta-galactosidase, putative, bgl35A"/>
    <property type="match status" value="1"/>
</dbReference>
<evidence type="ECO:0000256" key="1">
    <source>
        <dbReference type="SAM" id="SignalP"/>
    </source>
</evidence>
<evidence type="ECO:0000313" key="5">
    <source>
        <dbReference type="Proteomes" id="UP000249082"/>
    </source>
</evidence>
<evidence type="ECO:0000313" key="4">
    <source>
        <dbReference type="EMBL" id="PZQ56655.1"/>
    </source>
</evidence>
<feature type="chain" id="PRO_5016121933" description="Beta-galactosidase" evidence="1">
    <location>
        <begin position="26"/>
        <end position="563"/>
    </location>
</feature>
<dbReference type="AlphaFoldDB" id="A0A2W5P1F8"/>
<keyword evidence="1" id="KW-0732">Signal</keyword>
<sequence length="563" mass="61057">MTFRTAALAVSALAASLCLSAPALADAPRLEAKGDTQQLIVNGKPMLMIAGELSNSASSSAAYMEPHWKRLKEMNLDTVLTPVSWELIEPVEGTFDWSSVDSQIKAARANNLKLVVLWFGAWKNSMSTYVPAWVKRDQQRFPRAQMPNGQGVEILSTFGAETLKADQRAYAALMAHLKAVDAKDNTVVMVQVENEIGMLPVARDYSAAANAAYREPVPAELVNYLTAHKDSLVPGMRRMWLERGAPTSGSWEEMFGGGDAAAEVFAAWHYARFADQLAAAGKAAYPIPMYVNVALNRPGRIPGEYPSGGPLPHLLDVWKAGGPHLDFLAPDIYFPNFVDIVNGYKRPDNLLFIPEAHNSNNPTAPANAFYAIGQLDAIGFGPFSIDSVDEDPGALKDAYGVLQQLKPYILDAQGTDRMVGFKPRQLYDDTLVYEPEVREVGPYRFTIAYADIQKPVANPGADASQPGTTAAIAAAGGMIIQIGPEEYLIAGQGVTVTFKPKSGPGSNGAALAGIDSAFEGRFDSTGKWVPGRLLNGDQTHQGRHIRLEAGKWQIQRVKLYSYK</sequence>
<organism evidence="4 5">
    <name type="scientific">Novosphingobium pentaromativorans</name>
    <dbReference type="NCBI Taxonomy" id="205844"/>
    <lineage>
        <taxon>Bacteria</taxon>
        <taxon>Pseudomonadati</taxon>
        <taxon>Pseudomonadota</taxon>
        <taxon>Alphaproteobacteria</taxon>
        <taxon>Sphingomonadales</taxon>
        <taxon>Sphingomonadaceae</taxon>
        <taxon>Novosphingobium</taxon>
    </lineage>
</organism>
<name>A0A2W5P1F8_9SPHN</name>
<dbReference type="Proteomes" id="UP000249082">
    <property type="component" value="Unassembled WGS sequence"/>
</dbReference>
<dbReference type="InterPro" id="IPR040719">
    <property type="entry name" value="DUF5597"/>
</dbReference>
<dbReference type="InterPro" id="IPR017853">
    <property type="entry name" value="GH"/>
</dbReference>
<feature type="domain" description="Glycoside hydrolase 35 catalytic" evidence="2">
    <location>
        <begin position="38"/>
        <end position="223"/>
    </location>
</feature>
<dbReference type="InterPro" id="IPR031330">
    <property type="entry name" value="Gly_Hdrlase_35_cat"/>
</dbReference>
<dbReference type="Gene3D" id="2.60.220.20">
    <property type="entry name" value="putative beta-Galactosidase from caulobacter crescentus"/>
    <property type="match status" value="1"/>
</dbReference>
<dbReference type="Gene3D" id="3.20.20.80">
    <property type="entry name" value="Glycosidases"/>
    <property type="match status" value="1"/>
</dbReference>
<reference evidence="4 5" key="1">
    <citation type="submission" date="2017-08" db="EMBL/GenBank/DDBJ databases">
        <title>Infants hospitalized years apart are colonized by the same room-sourced microbial strains.</title>
        <authorList>
            <person name="Brooks B."/>
            <person name="Olm M.R."/>
            <person name="Firek B.A."/>
            <person name="Baker R."/>
            <person name="Thomas B.C."/>
            <person name="Morowitz M.J."/>
            <person name="Banfield J.F."/>
        </authorList>
    </citation>
    <scope>NUCLEOTIDE SEQUENCE [LARGE SCALE GENOMIC DNA]</scope>
    <source>
        <strain evidence="4">S2_005_002_R2_33</strain>
    </source>
</reference>
<comment type="caution">
    <text evidence="4">The sequence shown here is derived from an EMBL/GenBank/DDBJ whole genome shotgun (WGS) entry which is preliminary data.</text>
</comment>
<feature type="domain" description="DUF5597" evidence="3">
    <location>
        <begin position="396"/>
        <end position="546"/>
    </location>
</feature>
<dbReference type="Pfam" id="PF01301">
    <property type="entry name" value="Glyco_hydro_35"/>
    <property type="match status" value="1"/>
</dbReference>
<feature type="signal peptide" evidence="1">
    <location>
        <begin position="1"/>
        <end position="25"/>
    </location>
</feature>
<accession>A0A2W5P1F8</accession>